<dbReference type="EMBL" id="GBXM01006985">
    <property type="protein sequence ID" value="JAI01593.1"/>
    <property type="molecule type" value="Transcribed_RNA"/>
</dbReference>
<accession>A0A0E9XFR8</accession>
<sequence length="58" mass="6751">MDIENSLEIKKNREVANGYLHRLEEGPMTQTLASESLCQKRSADERRRCFADCTSDFR</sequence>
<organism evidence="1">
    <name type="scientific">Anguilla anguilla</name>
    <name type="common">European freshwater eel</name>
    <name type="synonym">Muraena anguilla</name>
    <dbReference type="NCBI Taxonomy" id="7936"/>
    <lineage>
        <taxon>Eukaryota</taxon>
        <taxon>Metazoa</taxon>
        <taxon>Chordata</taxon>
        <taxon>Craniata</taxon>
        <taxon>Vertebrata</taxon>
        <taxon>Euteleostomi</taxon>
        <taxon>Actinopterygii</taxon>
        <taxon>Neopterygii</taxon>
        <taxon>Teleostei</taxon>
        <taxon>Anguilliformes</taxon>
        <taxon>Anguillidae</taxon>
        <taxon>Anguilla</taxon>
    </lineage>
</organism>
<reference evidence="1" key="2">
    <citation type="journal article" date="2015" name="Fish Shellfish Immunol.">
        <title>Early steps in the European eel (Anguilla anguilla)-Vibrio vulnificus interaction in the gills: Role of the RtxA13 toxin.</title>
        <authorList>
            <person name="Callol A."/>
            <person name="Pajuelo D."/>
            <person name="Ebbesson L."/>
            <person name="Teles M."/>
            <person name="MacKenzie S."/>
            <person name="Amaro C."/>
        </authorList>
    </citation>
    <scope>NUCLEOTIDE SEQUENCE</scope>
</reference>
<reference evidence="1" key="1">
    <citation type="submission" date="2014-11" db="EMBL/GenBank/DDBJ databases">
        <authorList>
            <person name="Amaro Gonzalez C."/>
        </authorList>
    </citation>
    <scope>NUCLEOTIDE SEQUENCE</scope>
</reference>
<proteinExistence type="predicted"/>
<evidence type="ECO:0000313" key="1">
    <source>
        <dbReference type="EMBL" id="JAI01593.1"/>
    </source>
</evidence>
<dbReference type="AlphaFoldDB" id="A0A0E9XFR8"/>
<name>A0A0E9XFR8_ANGAN</name>
<protein>
    <submittedName>
        <fullName evidence="1">Uncharacterized protein</fullName>
    </submittedName>
</protein>